<keyword evidence="3" id="KW-1185">Reference proteome</keyword>
<organism evidence="2 3">
    <name type="scientific">Nonomuraea endophytica</name>
    <dbReference type="NCBI Taxonomy" id="714136"/>
    <lineage>
        <taxon>Bacteria</taxon>
        <taxon>Bacillati</taxon>
        <taxon>Actinomycetota</taxon>
        <taxon>Actinomycetes</taxon>
        <taxon>Streptosporangiales</taxon>
        <taxon>Streptosporangiaceae</taxon>
        <taxon>Nonomuraea</taxon>
    </lineage>
</organism>
<dbReference type="EMBL" id="JACHIN010000021">
    <property type="protein sequence ID" value="MBB5084133.1"/>
    <property type="molecule type" value="Genomic_DNA"/>
</dbReference>
<feature type="transmembrane region" description="Helical" evidence="1">
    <location>
        <begin position="237"/>
        <end position="264"/>
    </location>
</feature>
<keyword evidence="1" id="KW-1133">Transmembrane helix</keyword>
<evidence type="ECO:0000313" key="2">
    <source>
        <dbReference type="EMBL" id="MBB5084133.1"/>
    </source>
</evidence>
<dbReference type="Proteomes" id="UP000568380">
    <property type="component" value="Unassembled WGS sequence"/>
</dbReference>
<dbReference type="AlphaFoldDB" id="A0A7W8ADK2"/>
<proteinExistence type="predicted"/>
<comment type="caution">
    <text evidence="2">The sequence shown here is derived from an EMBL/GenBank/DDBJ whole genome shotgun (WGS) entry which is preliminary data.</text>
</comment>
<dbReference type="RefSeq" id="WP_184973818.1">
    <property type="nucleotide sequence ID" value="NZ_JACHIN010000021.1"/>
</dbReference>
<evidence type="ECO:0000256" key="1">
    <source>
        <dbReference type="SAM" id="Phobius"/>
    </source>
</evidence>
<gene>
    <name evidence="2" type="ORF">HNR40_009641</name>
</gene>
<evidence type="ECO:0000313" key="3">
    <source>
        <dbReference type="Proteomes" id="UP000568380"/>
    </source>
</evidence>
<accession>A0A7W8ADK2</accession>
<name>A0A7W8ADK2_9ACTN</name>
<sequence length="321" mass="33743">MSPSGMTADLLRQEIDLNALVDALGERAPQLRSTIESRVSSAISARTTSELLTLTVTEGGHTRTVSPSPTPDYAKSLFHYVKGTGGAAISCRIEDVVEAAVVAATTEFYQSEETMSALAEVLGRQLVENTAIHHILEEEFRDLAAHVQREVKDSITLSTHTTVGEQAADMALASATHAMHTTLGATVAALLAKALALPMVKVAVAKAVGAVLASAAFQKVLIILLKKIGVALVLKMLLVKLFGAGAGALVGFIVIPLIVAFLVYEWNTFPQKIAAKMSGQVAGKLVDQSADLNRQVAASFVAAALDEVLGKLHDDLLSPAN</sequence>
<reference evidence="2 3" key="1">
    <citation type="submission" date="2020-08" db="EMBL/GenBank/DDBJ databases">
        <title>Genomic Encyclopedia of Type Strains, Phase IV (KMG-IV): sequencing the most valuable type-strain genomes for metagenomic binning, comparative biology and taxonomic classification.</title>
        <authorList>
            <person name="Goeker M."/>
        </authorList>
    </citation>
    <scope>NUCLEOTIDE SEQUENCE [LARGE SCALE GENOMIC DNA]</scope>
    <source>
        <strain evidence="2 3">DSM 45385</strain>
    </source>
</reference>
<keyword evidence="1" id="KW-0472">Membrane</keyword>
<keyword evidence="1" id="KW-0812">Transmembrane</keyword>
<protein>
    <submittedName>
        <fullName evidence="2">Uncharacterized protein</fullName>
    </submittedName>
</protein>